<organism evidence="2 3">
    <name type="scientific">Plasmodium fragile</name>
    <dbReference type="NCBI Taxonomy" id="5857"/>
    <lineage>
        <taxon>Eukaryota</taxon>
        <taxon>Sar</taxon>
        <taxon>Alveolata</taxon>
        <taxon>Apicomplexa</taxon>
        <taxon>Aconoidasida</taxon>
        <taxon>Haemosporida</taxon>
        <taxon>Plasmodiidae</taxon>
        <taxon>Plasmodium</taxon>
        <taxon>Plasmodium (Plasmodium)</taxon>
    </lineage>
</organism>
<protein>
    <submittedName>
        <fullName evidence="2">Uncharacterized protein</fullName>
    </submittedName>
</protein>
<dbReference type="EMBL" id="KQ001694">
    <property type="protein sequence ID" value="KJP86391.1"/>
    <property type="molecule type" value="Genomic_DNA"/>
</dbReference>
<dbReference type="RefSeq" id="XP_012336977.1">
    <property type="nucleotide sequence ID" value="XM_012481554.1"/>
</dbReference>
<evidence type="ECO:0000256" key="1">
    <source>
        <dbReference type="SAM" id="MobiDB-lite"/>
    </source>
</evidence>
<sequence>MLPQRVVFYRHAHDQLKLFFQICASYENGNIRTGGNAFSSMVGKYNKSEKKKFIISSCKTSTEFRYGNRGKQKGGKTANRTSPQSSNNFYLNKITHIHNGKKKLCDRNEKTEIVHVTKISNSYIRYILPKQGLHYLYTYQYALIELLNRCNNILISLLYSDCMISYVVYSFYKINADNVDAQEGVATSNGETDNTFAPEDKIKKRRKKNNFVCPDKSVLIVASSQAQTSALHETIIKLKPPDVSTYLINNEKNIETVRCNYFLYNIIILNAESFSPKYDFSVLLELVNFIIIDDLSELYQLKMDNTVKRILTLCKEKQDRGDAVQILLVNKSHDQWVVNDLLQHARSVNYEVCAEGDGRAVDPIHTVDTVNALRMFDQRRSGSTLLEEEQGRYPPGKKTHSRGRTTAEGVASRWGTTLHYVNLRRYRKNNCDHFSICAPMSEDKKFLVLFYLLNKNKGKKILIYYNKSDVYAFYGFVNAYIPCVFVSSSHKDHYKNSIVRTFNKTGEYVLITDDMSIKKAYPVDAHVHIHYTFQEDANLYVDALFEGIPGEAHGVGGSGVAVSDVVGSGHSAGIPAPVAVTQSILFYSKKQRKKYEEINAIFNFKSYPLPPAKELKDNFLTFMIDEIKEVVIEDNKHLEEAKKIYEKYGHAFLSAALYYIQKKKLFKKNFKKKDFSNVTFIVERSTHLNTKAKVLIFLNDLLNLKKNVGDINYFVQNYMYCKRGYIMTVPEDIYNVMHKNKSTGANEGRWAHVHMYILYNNYENRFRTTHLRRGVYKSKKSLRRLKKRVNMKIERVEMNKLKNWMSSTFKLNRRNVKRDASPGVTAGQPT</sequence>
<dbReference type="OMA" id="ICAPMSE"/>
<evidence type="ECO:0000313" key="3">
    <source>
        <dbReference type="Proteomes" id="UP000054561"/>
    </source>
</evidence>
<name>A0A0D9QKX9_PLAFR</name>
<dbReference type="AlphaFoldDB" id="A0A0D9QKX9"/>
<feature type="region of interest" description="Disordered" evidence="1">
    <location>
        <begin position="387"/>
        <end position="406"/>
    </location>
</feature>
<evidence type="ECO:0000313" key="2">
    <source>
        <dbReference type="EMBL" id="KJP86391.1"/>
    </source>
</evidence>
<reference evidence="2 3" key="1">
    <citation type="submission" date="2014-03" db="EMBL/GenBank/DDBJ databases">
        <title>The Genome Sequence of Plasmodium fragile nilgiri.</title>
        <authorList>
            <consortium name="The Broad Institute Genomics Platform"/>
            <consortium name="The Broad Institute Genome Sequencing Center for Infectious Disease"/>
            <person name="Neafsey D."/>
            <person name="Duraisingh M."/>
            <person name="Young S.K."/>
            <person name="Zeng Q."/>
            <person name="Gargeya S."/>
            <person name="Abouelleil A."/>
            <person name="Alvarado L."/>
            <person name="Chapman S.B."/>
            <person name="Gainer-Dewar J."/>
            <person name="Goldberg J."/>
            <person name="Griggs A."/>
            <person name="Gujja S."/>
            <person name="Hansen M."/>
            <person name="Howarth C."/>
            <person name="Imamovic A."/>
            <person name="Larimer J."/>
            <person name="Pearson M."/>
            <person name="Poon T.W."/>
            <person name="Priest M."/>
            <person name="Roberts A."/>
            <person name="Saif S."/>
            <person name="Shea T."/>
            <person name="Sykes S."/>
            <person name="Wortman J."/>
            <person name="Nusbaum C."/>
            <person name="Birren B."/>
        </authorList>
    </citation>
    <scope>NUCLEOTIDE SEQUENCE [LARGE SCALE GENOMIC DNA]</scope>
    <source>
        <strain evidence="3">nilgiri</strain>
    </source>
</reference>
<dbReference type="Proteomes" id="UP000054561">
    <property type="component" value="Unassembled WGS sequence"/>
</dbReference>
<dbReference type="GeneID" id="24269258"/>
<dbReference type="VEuPathDB" id="PlasmoDB:AK88_03944"/>
<dbReference type="OrthoDB" id="371399at2759"/>
<proteinExistence type="predicted"/>
<accession>A0A0D9QKX9</accession>
<gene>
    <name evidence="2" type="ORF">AK88_03944</name>
</gene>
<keyword evidence="3" id="KW-1185">Reference proteome</keyword>